<evidence type="ECO:0000313" key="2">
    <source>
        <dbReference type="Proteomes" id="UP000504634"/>
    </source>
</evidence>
<proteinExistence type="predicted"/>
<dbReference type="GeneID" id="115628321"/>
<sequence>MLLFNGTSFCLKVCLTLCVINSGFALRQDSSKSYGQLLHHINGLLDILSCELKLNANAKFALLLGEFLIKQKMRHVEPTRYENQVYYHLLHRTGNIRRKAQDSDISGLQKEILDNAFQRNVLLLPPSLKYGALNANAEYEKLAINYESFVNEGMPNRTVSDQCMRDIVAMPNCKLNLGCMDLLTTEAPTYGYQRTHQLILLYMLEHNECAPHLGPLQLYELLAKTFCNEVLREQNAIRSLGLPLKYRDLYLEQATICGLFGYNEFLNWHNVVEVSSWFDEARTSQISNRHLNDLALVFYINALLLLD</sequence>
<feature type="signal peptide" evidence="1">
    <location>
        <begin position="1"/>
        <end position="25"/>
    </location>
</feature>
<accession>A0A6J2TYR4</accession>
<dbReference type="Proteomes" id="UP000504634">
    <property type="component" value="Unplaced"/>
</dbReference>
<dbReference type="RefSeq" id="XP_030380278.1">
    <property type="nucleotide sequence ID" value="XM_030524418.1"/>
</dbReference>
<feature type="chain" id="PRO_5027078249" evidence="1">
    <location>
        <begin position="26"/>
        <end position="307"/>
    </location>
</feature>
<dbReference type="Pfam" id="PF15882">
    <property type="entry name" value="DUF4735"/>
    <property type="match status" value="1"/>
</dbReference>
<name>A0A6J2TYR4_DROLE</name>
<keyword evidence="1" id="KW-0732">Signal</keyword>
<dbReference type="GO" id="GO:0005829">
    <property type="term" value="C:cytosol"/>
    <property type="evidence" value="ECO:0007669"/>
    <property type="project" value="TreeGrafter"/>
</dbReference>
<protein>
    <submittedName>
        <fullName evidence="3">UPF0764 protein C16orf89</fullName>
    </submittedName>
</protein>
<keyword evidence="2" id="KW-1185">Reference proteome</keyword>
<dbReference type="PANTHER" id="PTHR33539:SF1">
    <property type="entry name" value="UPF0764 PROTEIN C16ORF89"/>
    <property type="match status" value="1"/>
</dbReference>
<evidence type="ECO:0000313" key="3">
    <source>
        <dbReference type="RefSeq" id="XP_030380278.1"/>
    </source>
</evidence>
<dbReference type="GO" id="GO:0016020">
    <property type="term" value="C:membrane"/>
    <property type="evidence" value="ECO:0007669"/>
    <property type="project" value="TreeGrafter"/>
</dbReference>
<dbReference type="PANTHER" id="PTHR33539">
    <property type="entry name" value="UPF0764 PROTEIN C16ORF89"/>
    <property type="match status" value="1"/>
</dbReference>
<reference evidence="3" key="1">
    <citation type="submission" date="2025-08" db="UniProtKB">
        <authorList>
            <consortium name="RefSeq"/>
        </authorList>
    </citation>
    <scope>IDENTIFICATION</scope>
    <source>
        <strain evidence="3">11010-0011.00</strain>
        <tissue evidence="3">Whole body</tissue>
    </source>
</reference>
<dbReference type="AlphaFoldDB" id="A0A6J2TYR4"/>
<gene>
    <name evidence="3" type="primary">LOC115628321</name>
</gene>
<organism evidence="2 3">
    <name type="scientific">Drosophila lebanonensis</name>
    <name type="common">Fruit fly</name>
    <name type="synonym">Scaptodrosophila lebanonensis</name>
    <dbReference type="NCBI Taxonomy" id="7225"/>
    <lineage>
        <taxon>Eukaryota</taxon>
        <taxon>Metazoa</taxon>
        <taxon>Ecdysozoa</taxon>
        <taxon>Arthropoda</taxon>
        <taxon>Hexapoda</taxon>
        <taxon>Insecta</taxon>
        <taxon>Pterygota</taxon>
        <taxon>Neoptera</taxon>
        <taxon>Endopterygota</taxon>
        <taxon>Diptera</taxon>
        <taxon>Brachycera</taxon>
        <taxon>Muscomorpha</taxon>
        <taxon>Ephydroidea</taxon>
        <taxon>Drosophilidae</taxon>
        <taxon>Scaptodrosophila</taxon>
    </lineage>
</organism>
<dbReference type="InterPro" id="IPR031751">
    <property type="entry name" value="DUF4735"/>
</dbReference>
<evidence type="ECO:0000256" key="1">
    <source>
        <dbReference type="SAM" id="SignalP"/>
    </source>
</evidence>
<dbReference type="OrthoDB" id="5949187at2759"/>